<keyword evidence="1" id="KW-0862">Zinc</keyword>
<sequence>MSKKQFQFIPIDQQQEISKLIKTNGQFATYPIIKITAEYLKQSITLYRDCVDLEKPSEVFKHEGKKFYNSTSQQIRLLFTGKIDGGHFDAVIVNQQHRKLPKKQFQQNKSYYIPADVKNRKIQHSSIIKESYRISCRYHKKGICKYKESCRYSHRDYPQLFNYQNIDKKNNFDGQQQSEFLIIQKVVFDSNNIQLANEFFNRILFQDITQEFEIFIRQDQEFKNQKQEEFVTLFKQFHGQKDEKQKAVIETQEKVKTNISTINAVNDKIDNSQSQQQMKNQKIANDEGLFQEQKNQKETEIQNGNLDNITSNTKSTPKQKLQRKLSFKTQESQGSSQLKNQMANFEKDQEHVIFKCGCQPTTHKGYSNFESYRSHFYLKHEKDIYPGSSHDKWGNSIKQQAYNQLLKQDQEEEVSGIKSIRQRNGKIMSDRKRKQSLSLSRFSFHNKQEKPTDQSFLKPGVNAEQIN</sequence>
<keyword evidence="5" id="KW-1185">Reference proteome</keyword>
<reference evidence="5" key="1">
    <citation type="journal article" date="2006" name="PLoS Biol.">
        <title>Macronuclear genome sequence of the ciliate Tetrahymena thermophila, a model eukaryote.</title>
        <authorList>
            <person name="Eisen J.A."/>
            <person name="Coyne R.S."/>
            <person name="Wu M."/>
            <person name="Wu D."/>
            <person name="Thiagarajan M."/>
            <person name="Wortman J.R."/>
            <person name="Badger J.H."/>
            <person name="Ren Q."/>
            <person name="Amedeo P."/>
            <person name="Jones K.M."/>
            <person name="Tallon L.J."/>
            <person name="Delcher A.L."/>
            <person name="Salzberg S.L."/>
            <person name="Silva J.C."/>
            <person name="Haas B.J."/>
            <person name="Majoros W.H."/>
            <person name="Farzad M."/>
            <person name="Carlton J.M."/>
            <person name="Smith R.K. Jr."/>
            <person name="Garg J."/>
            <person name="Pearlman R.E."/>
            <person name="Karrer K.M."/>
            <person name="Sun L."/>
            <person name="Manning G."/>
            <person name="Elde N.C."/>
            <person name="Turkewitz A.P."/>
            <person name="Asai D.J."/>
            <person name="Wilkes D.E."/>
            <person name="Wang Y."/>
            <person name="Cai H."/>
            <person name="Collins K."/>
            <person name="Stewart B.A."/>
            <person name="Lee S.R."/>
            <person name="Wilamowska K."/>
            <person name="Weinberg Z."/>
            <person name="Ruzzo W.L."/>
            <person name="Wloga D."/>
            <person name="Gaertig J."/>
            <person name="Frankel J."/>
            <person name="Tsao C.-C."/>
            <person name="Gorovsky M.A."/>
            <person name="Keeling P.J."/>
            <person name="Waller R.F."/>
            <person name="Patron N.J."/>
            <person name="Cherry J.M."/>
            <person name="Stover N.A."/>
            <person name="Krieger C.J."/>
            <person name="del Toro C."/>
            <person name="Ryder H.F."/>
            <person name="Williamson S.C."/>
            <person name="Barbeau R.A."/>
            <person name="Hamilton E.P."/>
            <person name="Orias E."/>
        </authorList>
    </citation>
    <scope>NUCLEOTIDE SEQUENCE [LARGE SCALE GENOMIC DNA]</scope>
    <source>
        <strain evidence="5">SB210</strain>
    </source>
</reference>
<evidence type="ECO:0000256" key="1">
    <source>
        <dbReference type="PROSITE-ProRule" id="PRU00723"/>
    </source>
</evidence>
<feature type="compositionally biased region" description="Polar residues" evidence="2">
    <location>
        <begin position="327"/>
        <end position="337"/>
    </location>
</feature>
<dbReference type="InParanoid" id="I7MJC5"/>
<evidence type="ECO:0000313" key="4">
    <source>
        <dbReference type="EMBL" id="EAR96183.1"/>
    </source>
</evidence>
<keyword evidence="1" id="KW-0863">Zinc-finger</keyword>
<feature type="compositionally biased region" description="Polar residues" evidence="2">
    <location>
        <begin position="436"/>
        <end position="445"/>
    </location>
</feature>
<dbReference type="KEGG" id="tet:TTHERM_00129600"/>
<feature type="region of interest" description="Disordered" evidence="2">
    <location>
        <begin position="298"/>
        <end position="337"/>
    </location>
</feature>
<proteinExistence type="predicted"/>
<dbReference type="InterPro" id="IPR000571">
    <property type="entry name" value="Znf_CCCH"/>
</dbReference>
<dbReference type="SMART" id="SM00356">
    <property type="entry name" value="ZnF_C3H1"/>
    <property type="match status" value="1"/>
</dbReference>
<dbReference type="GO" id="GO:0008270">
    <property type="term" value="F:zinc ion binding"/>
    <property type="evidence" value="ECO:0007669"/>
    <property type="project" value="UniProtKB-KW"/>
</dbReference>
<feature type="domain" description="C3H1-type" evidence="3">
    <location>
        <begin position="130"/>
        <end position="157"/>
    </location>
</feature>
<name>I7MJC5_TETTS</name>
<evidence type="ECO:0000259" key="3">
    <source>
        <dbReference type="PROSITE" id="PS50103"/>
    </source>
</evidence>
<dbReference type="Proteomes" id="UP000009168">
    <property type="component" value="Unassembled WGS sequence"/>
</dbReference>
<dbReference type="GeneID" id="7846246"/>
<dbReference type="AlphaFoldDB" id="I7MJC5"/>
<dbReference type="RefSeq" id="XP_001016428.1">
    <property type="nucleotide sequence ID" value="XM_001016428.1"/>
</dbReference>
<keyword evidence="1" id="KW-0479">Metal-binding</keyword>
<organism evidence="4 5">
    <name type="scientific">Tetrahymena thermophila (strain SB210)</name>
    <dbReference type="NCBI Taxonomy" id="312017"/>
    <lineage>
        <taxon>Eukaryota</taxon>
        <taxon>Sar</taxon>
        <taxon>Alveolata</taxon>
        <taxon>Ciliophora</taxon>
        <taxon>Intramacronucleata</taxon>
        <taxon>Oligohymenophorea</taxon>
        <taxon>Hymenostomatida</taxon>
        <taxon>Tetrahymenina</taxon>
        <taxon>Tetrahymenidae</taxon>
        <taxon>Tetrahymena</taxon>
    </lineage>
</organism>
<accession>I7MJC5</accession>
<evidence type="ECO:0000256" key="2">
    <source>
        <dbReference type="SAM" id="MobiDB-lite"/>
    </source>
</evidence>
<protein>
    <recommendedName>
        <fullName evidence="3">C3H1-type domain-containing protein</fullName>
    </recommendedName>
</protein>
<dbReference type="PROSITE" id="PS50103">
    <property type="entry name" value="ZF_C3H1"/>
    <property type="match status" value="1"/>
</dbReference>
<feature type="region of interest" description="Disordered" evidence="2">
    <location>
        <begin position="424"/>
        <end position="467"/>
    </location>
</feature>
<dbReference type="HOGENOM" id="CLU_585957_0_0_1"/>
<dbReference type="EMBL" id="GG662699">
    <property type="protein sequence ID" value="EAR96183.1"/>
    <property type="molecule type" value="Genomic_DNA"/>
</dbReference>
<evidence type="ECO:0000313" key="5">
    <source>
        <dbReference type="Proteomes" id="UP000009168"/>
    </source>
</evidence>
<feature type="compositionally biased region" description="Polar residues" evidence="2">
    <location>
        <begin position="301"/>
        <end position="319"/>
    </location>
</feature>
<feature type="zinc finger region" description="C3H1-type" evidence="1">
    <location>
        <begin position="130"/>
        <end position="157"/>
    </location>
</feature>
<gene>
    <name evidence="4" type="ORF">TTHERM_00129600</name>
</gene>